<gene>
    <name evidence="1" type="ORF">CBER1_08916</name>
</gene>
<dbReference type="InterPro" id="IPR011009">
    <property type="entry name" value="Kinase-like_dom_sf"/>
</dbReference>
<proteinExistence type="predicted"/>
<dbReference type="Gene3D" id="1.10.510.10">
    <property type="entry name" value="Transferase(Phosphotransferase) domain 1"/>
    <property type="match status" value="1"/>
</dbReference>
<dbReference type="OrthoDB" id="1668230at2759"/>
<evidence type="ECO:0000313" key="2">
    <source>
        <dbReference type="Proteomes" id="UP000237631"/>
    </source>
</evidence>
<sequence length="298" mass="33382">MFVAVDCYGQLPTFLSMDCIVLADGSRIDAADLIGSGLDGFVIRKGCHVLKIPKLFGRLQPNGNIEEDSDNFMHLEHLEIEKQVYERLQDVPGIAKRLECTSNGILLEYYPGGPLSEYISCHSPPSVSWRWYWALQATEIISRCHERGVLVFDIALRNFVLADDFSLRIIDFANSTLVPQSEDIAQANVDGCTATLDLLHLSNVIYSIMTWEIFSVECAMETEWPTTDKVPNLEGLDYGQAVHKCWDRRYTSIQDLLMEMRLCAKNSSAIPFEPHPGSFAYPEVSVQSSSPAPPPARC</sequence>
<dbReference type="AlphaFoldDB" id="A0A2S6BW88"/>
<protein>
    <recommendedName>
        <fullName evidence="3">Protein kinase domain-containing protein</fullName>
    </recommendedName>
</protein>
<dbReference type="STRING" id="357750.A0A2S6BW88"/>
<accession>A0A2S6BW88</accession>
<reference evidence="2" key="1">
    <citation type="journal article" date="2017" name="bioRxiv">
        <title>Conservation of a gene cluster reveals novel cercosporin biosynthetic mechanisms and extends production to the genus Colletotrichum.</title>
        <authorList>
            <person name="de Jonge R."/>
            <person name="Ebert M.K."/>
            <person name="Huitt-Roehl C.R."/>
            <person name="Pal P."/>
            <person name="Suttle J.C."/>
            <person name="Spanner R.E."/>
            <person name="Neubauer J.D."/>
            <person name="Jurick W.M.II."/>
            <person name="Stott K.A."/>
            <person name="Secor G.A."/>
            <person name="Thomma B.P.H.J."/>
            <person name="Van de Peer Y."/>
            <person name="Townsend C.A."/>
            <person name="Bolton M.D."/>
        </authorList>
    </citation>
    <scope>NUCLEOTIDE SEQUENCE [LARGE SCALE GENOMIC DNA]</scope>
    <source>
        <strain evidence="2">CBS538.71</strain>
    </source>
</reference>
<comment type="caution">
    <text evidence="1">The sequence shown here is derived from an EMBL/GenBank/DDBJ whole genome shotgun (WGS) entry which is preliminary data.</text>
</comment>
<name>A0A2S6BW88_9PEZI</name>
<keyword evidence="2" id="KW-1185">Reference proteome</keyword>
<dbReference type="Proteomes" id="UP000237631">
    <property type="component" value="Unassembled WGS sequence"/>
</dbReference>
<evidence type="ECO:0000313" key="1">
    <source>
        <dbReference type="EMBL" id="PPJ51711.1"/>
    </source>
</evidence>
<dbReference type="EMBL" id="PNEN01001742">
    <property type="protein sequence ID" value="PPJ51711.1"/>
    <property type="molecule type" value="Genomic_DNA"/>
</dbReference>
<evidence type="ECO:0008006" key="3">
    <source>
        <dbReference type="Google" id="ProtNLM"/>
    </source>
</evidence>
<dbReference type="SUPFAM" id="SSF56112">
    <property type="entry name" value="Protein kinase-like (PK-like)"/>
    <property type="match status" value="1"/>
</dbReference>
<organism evidence="1 2">
    <name type="scientific">Cercospora berteroae</name>
    <dbReference type="NCBI Taxonomy" id="357750"/>
    <lineage>
        <taxon>Eukaryota</taxon>
        <taxon>Fungi</taxon>
        <taxon>Dikarya</taxon>
        <taxon>Ascomycota</taxon>
        <taxon>Pezizomycotina</taxon>
        <taxon>Dothideomycetes</taxon>
        <taxon>Dothideomycetidae</taxon>
        <taxon>Mycosphaerellales</taxon>
        <taxon>Mycosphaerellaceae</taxon>
        <taxon>Cercospora</taxon>
    </lineage>
</organism>